<dbReference type="PROSITE" id="PS51892">
    <property type="entry name" value="SUBTILASE"/>
    <property type="match status" value="1"/>
</dbReference>
<evidence type="ECO:0000256" key="8">
    <source>
        <dbReference type="SAM" id="SignalP"/>
    </source>
</evidence>
<gene>
    <name evidence="10" type="ORF">KIH74_13125</name>
</gene>
<dbReference type="InterPro" id="IPR023827">
    <property type="entry name" value="Peptidase_S8_Asp-AS"/>
</dbReference>
<comment type="similarity">
    <text evidence="1 5 6">Belongs to the peptidase S8 family.</text>
</comment>
<dbReference type="Gene3D" id="3.40.50.200">
    <property type="entry name" value="Peptidase S8/S53 domain"/>
    <property type="match status" value="1"/>
</dbReference>
<evidence type="ECO:0000256" key="2">
    <source>
        <dbReference type="ARBA" id="ARBA00022670"/>
    </source>
</evidence>
<comment type="caution">
    <text evidence="10">The sequence shown here is derived from an EMBL/GenBank/DDBJ whole genome shotgun (WGS) entry which is preliminary data.</text>
</comment>
<evidence type="ECO:0000256" key="3">
    <source>
        <dbReference type="ARBA" id="ARBA00022801"/>
    </source>
</evidence>
<dbReference type="Proteomes" id="UP001197247">
    <property type="component" value="Unassembled WGS sequence"/>
</dbReference>
<dbReference type="PROSITE" id="PS51318">
    <property type="entry name" value="TAT"/>
    <property type="match status" value="1"/>
</dbReference>
<dbReference type="PROSITE" id="PS00138">
    <property type="entry name" value="SUBTILASE_SER"/>
    <property type="match status" value="1"/>
</dbReference>
<evidence type="ECO:0000259" key="9">
    <source>
        <dbReference type="Pfam" id="PF00082"/>
    </source>
</evidence>
<evidence type="ECO:0000313" key="11">
    <source>
        <dbReference type="Proteomes" id="UP001197247"/>
    </source>
</evidence>
<feature type="signal peptide" evidence="8">
    <location>
        <begin position="1"/>
        <end position="26"/>
    </location>
</feature>
<dbReference type="InterPro" id="IPR015500">
    <property type="entry name" value="Peptidase_S8_subtilisin-rel"/>
</dbReference>
<evidence type="ECO:0000256" key="4">
    <source>
        <dbReference type="ARBA" id="ARBA00022825"/>
    </source>
</evidence>
<evidence type="ECO:0000256" key="5">
    <source>
        <dbReference type="PROSITE-ProRule" id="PRU01240"/>
    </source>
</evidence>
<organism evidence="10 11">
    <name type="scientific">Kineosporia corallincola</name>
    <dbReference type="NCBI Taxonomy" id="2835133"/>
    <lineage>
        <taxon>Bacteria</taxon>
        <taxon>Bacillati</taxon>
        <taxon>Actinomycetota</taxon>
        <taxon>Actinomycetes</taxon>
        <taxon>Kineosporiales</taxon>
        <taxon>Kineosporiaceae</taxon>
        <taxon>Kineosporia</taxon>
    </lineage>
</organism>
<dbReference type="InterPro" id="IPR006311">
    <property type="entry name" value="TAT_signal"/>
</dbReference>
<feature type="region of interest" description="Disordered" evidence="7">
    <location>
        <begin position="242"/>
        <end position="261"/>
    </location>
</feature>
<feature type="active site" description="Charge relay system" evidence="5">
    <location>
        <position position="228"/>
    </location>
</feature>
<evidence type="ECO:0000256" key="1">
    <source>
        <dbReference type="ARBA" id="ARBA00011073"/>
    </source>
</evidence>
<dbReference type="PANTHER" id="PTHR43399:SF4">
    <property type="entry name" value="CELL WALL-ASSOCIATED PROTEASE"/>
    <property type="match status" value="1"/>
</dbReference>
<dbReference type="SUPFAM" id="SSF52743">
    <property type="entry name" value="Subtilisin-like"/>
    <property type="match status" value="1"/>
</dbReference>
<dbReference type="InterPro" id="IPR051048">
    <property type="entry name" value="Peptidase_S8/S53_subtilisin"/>
</dbReference>
<evidence type="ECO:0000256" key="7">
    <source>
        <dbReference type="SAM" id="MobiDB-lite"/>
    </source>
</evidence>
<dbReference type="RefSeq" id="WP_214156174.1">
    <property type="nucleotide sequence ID" value="NZ_JAHBAY010000005.1"/>
</dbReference>
<sequence length="1087" mass="112842">MHPRRHWAALAAVGATLAAVAGTVPAAGGAAARTMTSAASAVSAAPVSVTLITGDTVTVTEHGTSVQRAPGRSGVRFVRATTDGHQYVIPSDALPLLREKQIDQRLFDITLLQNFGYTGTQDPPLLVQYAENGRSKARTALTGEARIERELPRVGMMAIRQKSTVQDGVWNALTSGATGRRALRSGIRRVFLDGRMQVADDASSTQIGAQQAWDRGLDGTGVTVAVLDSGIDATHPDLAGRITESANFTDTTDTDDDSGHGTHVASIIAGSGVRSSGKYQGVAPGAKLAIGKVCDGWCPESAVLAGMEWAAPLASVINMSLNGYATAEPDPISLAIPELSQEYGTLFVIAASNTGAQGAGTVQFPGDSPDAVTVGAVDGNDQVAAFSGRGPTGPDELIKPDITAPGVGIVAARAVHGTLGTPVDDGYVAMDGTSMATPHVAAAAAILAQEHPDWTPQHLKTALMGSAHPTPDTSVFTQGAGRLDLGRAVTQEVSADEGSLSFGRQEWPHTDDEPITRALTYRNSGKEPVTLKLSMQGDTGTFSAGDTELTVPAGATASTTVVADTKTGTDGLKSGYVVATGADGVSVVTPVGIDRGAETHDVSISHLGRDGQAATNYYTSLIGLDGTGTYQFYDGVETETHNVPRGTYGLVSTIFGDDGTTSMVVDPSVTVDDTRTITVDARTAQPVSITPPRTDARQAAAAVGAFWAISGGGTAGWWADSLTPGDLYTAQMGSGAGKDGFVSEITSTFAQWKNDEEGFADSPWTYDTAYVGEGTFPTGFVKKIEQSELMTVEQTFAREADGATGVAFNLPVVQGNQGNAPALTFSLPFRRTAYLGGTAGTVTWQNLFRQNGEDGPLTMTTKPELPIQARKSLQQSWNAAVFAPSATDGTSGASRDGDRITAAVPMFTDGTGASVEVLADTTSRSALYADGVLIKELDTDHPSFPVPTAATAYRLEMSTTRTAPFRLSTTVGAVWTFTSQHGDTELPLSTVRFSPALDSRNAAPAGRFSIPVTVVHASGTPANQTLTAQFSTDDGTTWKNTTVSGSGDRSTLQVTNPASGFVSLRAVATDASGDTVTQTVLRAYSVR</sequence>
<evidence type="ECO:0000313" key="10">
    <source>
        <dbReference type="EMBL" id="MBT0769872.1"/>
    </source>
</evidence>
<keyword evidence="2 5" id="KW-0645">Protease</keyword>
<feature type="active site" description="Charge relay system" evidence="5">
    <location>
        <position position="260"/>
    </location>
</feature>
<proteinExistence type="inferred from homology"/>
<keyword evidence="8" id="KW-0732">Signal</keyword>
<dbReference type="PROSITE" id="PS00136">
    <property type="entry name" value="SUBTILASE_ASP"/>
    <property type="match status" value="1"/>
</dbReference>
<dbReference type="Pfam" id="PF00082">
    <property type="entry name" value="Peptidase_S8"/>
    <property type="match status" value="1"/>
</dbReference>
<accession>A0ABS5TFL8</accession>
<dbReference type="PANTHER" id="PTHR43399">
    <property type="entry name" value="SUBTILISIN-RELATED"/>
    <property type="match status" value="1"/>
</dbReference>
<dbReference type="EMBL" id="JAHBAY010000005">
    <property type="protein sequence ID" value="MBT0769872.1"/>
    <property type="molecule type" value="Genomic_DNA"/>
</dbReference>
<dbReference type="InterPro" id="IPR000209">
    <property type="entry name" value="Peptidase_S8/S53_dom"/>
</dbReference>
<feature type="chain" id="PRO_5046189422" evidence="8">
    <location>
        <begin position="27"/>
        <end position="1087"/>
    </location>
</feature>
<dbReference type="PROSITE" id="PS00137">
    <property type="entry name" value="SUBTILASE_HIS"/>
    <property type="match status" value="1"/>
</dbReference>
<protein>
    <submittedName>
        <fullName evidence="10">S8 family serine peptidase</fullName>
    </submittedName>
</protein>
<keyword evidence="4 5" id="KW-0720">Serine protease</keyword>
<keyword evidence="3 5" id="KW-0378">Hydrolase</keyword>
<reference evidence="10 11" key="1">
    <citation type="submission" date="2021-05" db="EMBL/GenBank/DDBJ databases">
        <title>Kineosporia and Streptomyces sp. nov. two new marine actinobacteria isolated from Coral.</title>
        <authorList>
            <person name="Buangrab K."/>
            <person name="Sutthacheep M."/>
            <person name="Yeemin T."/>
            <person name="Harunari E."/>
            <person name="Igarashi Y."/>
            <person name="Kanchanasin P."/>
            <person name="Tanasupawat S."/>
            <person name="Phongsopitanun W."/>
        </authorList>
    </citation>
    <scope>NUCLEOTIDE SEQUENCE [LARGE SCALE GENOMIC DNA]</scope>
    <source>
        <strain evidence="10 11">J2-2</strain>
    </source>
</reference>
<dbReference type="PRINTS" id="PR00723">
    <property type="entry name" value="SUBTILISIN"/>
</dbReference>
<dbReference type="InterPro" id="IPR036852">
    <property type="entry name" value="Peptidase_S8/S53_dom_sf"/>
</dbReference>
<feature type="active site" description="Charge relay system" evidence="5">
    <location>
        <position position="434"/>
    </location>
</feature>
<dbReference type="InterPro" id="IPR022398">
    <property type="entry name" value="Peptidase_S8_His-AS"/>
</dbReference>
<keyword evidence="11" id="KW-1185">Reference proteome</keyword>
<dbReference type="InterPro" id="IPR023828">
    <property type="entry name" value="Peptidase_S8_Ser-AS"/>
</dbReference>
<evidence type="ECO:0000256" key="6">
    <source>
        <dbReference type="RuleBase" id="RU003355"/>
    </source>
</evidence>
<name>A0ABS5TFL8_9ACTN</name>
<feature type="domain" description="Peptidase S8/S53" evidence="9">
    <location>
        <begin position="219"/>
        <end position="481"/>
    </location>
</feature>